<dbReference type="STRING" id="1305737.GCA_000526355_00966"/>
<sequence>MLIRLDVKSLLITSYILSMKKLLFLSLLIILVLGACQGEDRFPVCGNDEISDLPWFKEKIKEFGGEGEFAQYQYVLAADYQGGKAFIFGNCCPFCLSVFLVYDCNGNELGYLGTGEGGIPSSELMNQTLIWKAENSSCNFE</sequence>
<gene>
    <name evidence="1" type="ORF">HLUCCX10_09480</name>
</gene>
<dbReference type="Proteomes" id="UP000050421">
    <property type="component" value="Unassembled WGS sequence"/>
</dbReference>
<comment type="caution">
    <text evidence="1">The sequence shown here is derived from an EMBL/GenBank/DDBJ whole genome shotgun (WGS) entry which is preliminary data.</text>
</comment>
<dbReference type="AlphaFoldDB" id="A0A0P7XGL5"/>
<proteinExistence type="predicted"/>
<dbReference type="EMBL" id="LJXT01000054">
    <property type="protein sequence ID" value="KPQ15211.1"/>
    <property type="molecule type" value="Genomic_DNA"/>
</dbReference>
<reference evidence="1 2" key="1">
    <citation type="submission" date="2015-09" db="EMBL/GenBank/DDBJ databases">
        <title>Identification and resolution of microdiversity through metagenomic sequencing of parallel consortia.</title>
        <authorList>
            <person name="Nelson W.C."/>
            <person name="Romine M.F."/>
            <person name="Lindemann S.R."/>
        </authorList>
    </citation>
    <scope>NUCLEOTIDE SEQUENCE [LARGE SCALE GENOMIC DNA]</scope>
    <source>
        <strain evidence="1">HL-49</strain>
    </source>
</reference>
<accession>A0A0P7XGL5</accession>
<evidence type="ECO:0000313" key="1">
    <source>
        <dbReference type="EMBL" id="KPQ15211.1"/>
    </source>
</evidence>
<name>A0A0P7XGL5_9BACT</name>
<dbReference type="PATRIC" id="fig|1305737.6.peg.2531"/>
<organism evidence="1 2">
    <name type="scientific">Algoriphagus marincola HL-49</name>
    <dbReference type="NCBI Taxonomy" id="1305737"/>
    <lineage>
        <taxon>Bacteria</taxon>
        <taxon>Pseudomonadati</taxon>
        <taxon>Bacteroidota</taxon>
        <taxon>Cytophagia</taxon>
        <taxon>Cytophagales</taxon>
        <taxon>Cyclobacteriaceae</taxon>
        <taxon>Algoriphagus</taxon>
    </lineage>
</organism>
<evidence type="ECO:0000313" key="2">
    <source>
        <dbReference type="Proteomes" id="UP000050421"/>
    </source>
</evidence>
<protein>
    <submittedName>
        <fullName evidence="1">Uncharacterized protein</fullName>
    </submittedName>
</protein>